<dbReference type="InterPro" id="IPR032708">
    <property type="entry name" value="McjB_C"/>
</dbReference>
<evidence type="ECO:0000313" key="3">
    <source>
        <dbReference type="Proteomes" id="UP001202867"/>
    </source>
</evidence>
<evidence type="ECO:0000313" key="2">
    <source>
        <dbReference type="EMBL" id="MCK0207389.1"/>
    </source>
</evidence>
<accession>A0ABT0DJC5</accession>
<reference evidence="3" key="2">
    <citation type="submission" date="2023-07" db="EMBL/GenBank/DDBJ databases">
        <title>Ancylobacter moscoviensis sp. nov., facultatively methylotrophic bacteria from activated sludge and the reclassification of Starkeya novella (Starkey 1934) Kelly et al. 2000 as Ancylobacter novellus comb. nov., Starkeya koreensis Im et al. 2006 as Ancylobacter koreensis comb.nov., Angulomicrobium tetraedrale Vasil'eva et al. 1986 as Ancylobacter tetraedralis comb. nov., Angulomicrobium amanitiforme Fritz et al. 2004 as Ancylobacter amanitiformis comb. nov. and Methylorhabdus multivorans Doronina et al. 1996 as Ancylobacter multivorans comb. nov. and emended description of the genus Ancylobacter.</title>
        <authorList>
            <person name="Doronina N."/>
            <person name="Chemodurova A."/>
            <person name="Grouzdev D."/>
            <person name="Koziaeva V."/>
            <person name="Shi W."/>
            <person name="Wu L."/>
            <person name="Kaparullina E."/>
        </authorList>
    </citation>
    <scope>NUCLEOTIDE SEQUENCE [LARGE SCALE GENOMIC DNA]</scope>
    <source>
        <strain evidence="3">Jip08</strain>
    </source>
</reference>
<protein>
    <submittedName>
        <fullName evidence="2">Lasso peptide biosynthesis B2 protein</fullName>
    </submittedName>
</protein>
<sequence>MAPASRASSPGSLWRRLRFRADVWLAARLLPLRLRGRRFEEVLHTVPVKPCPRYAGLSAEFISRTVFRVTRRPLLMRDRRCLRQGLLGFGYMAQAGLKPELHFAVARDSVPTGRLAAHCWVCIDGQPVLSDRTPDMVTIYVHRL</sequence>
<dbReference type="InterPro" id="IPR053521">
    <property type="entry name" value="McjB-like"/>
</dbReference>
<name>A0ABT0DJC5_9HYPH</name>
<proteinExistence type="predicted"/>
<dbReference type="NCBIfam" id="NF033537">
    <property type="entry name" value="lasso_biosyn_B2"/>
    <property type="match status" value="1"/>
</dbReference>
<dbReference type="Proteomes" id="UP001202867">
    <property type="component" value="Unassembled WGS sequence"/>
</dbReference>
<dbReference type="RefSeq" id="WP_247199295.1">
    <property type="nucleotide sequence ID" value="NZ_JALKCG010000001.1"/>
</dbReference>
<evidence type="ECO:0000259" key="1">
    <source>
        <dbReference type="Pfam" id="PF13471"/>
    </source>
</evidence>
<organism evidence="2 3">
    <name type="scientific">Ancylobacter koreensis</name>
    <dbReference type="NCBI Taxonomy" id="266121"/>
    <lineage>
        <taxon>Bacteria</taxon>
        <taxon>Pseudomonadati</taxon>
        <taxon>Pseudomonadota</taxon>
        <taxon>Alphaproteobacteria</taxon>
        <taxon>Hyphomicrobiales</taxon>
        <taxon>Xanthobacteraceae</taxon>
        <taxon>Ancylobacter</taxon>
    </lineage>
</organism>
<comment type="caution">
    <text evidence="2">The sequence shown here is derived from an EMBL/GenBank/DDBJ whole genome shotgun (WGS) entry which is preliminary data.</text>
</comment>
<keyword evidence="3" id="KW-1185">Reference proteome</keyword>
<dbReference type="Pfam" id="PF13471">
    <property type="entry name" value="Transglut_core3"/>
    <property type="match status" value="1"/>
</dbReference>
<dbReference type="EMBL" id="JALKCG010000001">
    <property type="protein sequence ID" value="MCK0207389.1"/>
    <property type="molecule type" value="Genomic_DNA"/>
</dbReference>
<gene>
    <name evidence="2" type="ORF">MWN33_05005</name>
</gene>
<feature type="domain" description="Microcin J25-processing protein McjB C-terminal" evidence="1">
    <location>
        <begin position="28"/>
        <end position="132"/>
    </location>
</feature>
<reference evidence="2 3" key="1">
    <citation type="submission" date="2022-04" db="EMBL/GenBank/DDBJ databases">
        <authorList>
            <person name="Grouzdev D.S."/>
            <person name="Pantiukh K.S."/>
            <person name="Krutkina M.S."/>
        </authorList>
    </citation>
    <scope>NUCLEOTIDE SEQUENCE [LARGE SCALE GENOMIC DNA]</scope>
    <source>
        <strain evidence="2 3">Jip08</strain>
    </source>
</reference>